<reference evidence="1 2" key="1">
    <citation type="submission" date="2021-06" db="EMBL/GenBank/DDBJ databases">
        <title>Caerostris extrusa draft genome.</title>
        <authorList>
            <person name="Kono N."/>
            <person name="Arakawa K."/>
        </authorList>
    </citation>
    <scope>NUCLEOTIDE SEQUENCE [LARGE SCALE GENOMIC DNA]</scope>
</reference>
<proteinExistence type="predicted"/>
<name>A0AAV4PXD8_CAEEX</name>
<keyword evidence="2" id="KW-1185">Reference proteome</keyword>
<organism evidence="1 2">
    <name type="scientific">Caerostris extrusa</name>
    <name type="common">Bark spider</name>
    <name type="synonym">Caerostris bankana</name>
    <dbReference type="NCBI Taxonomy" id="172846"/>
    <lineage>
        <taxon>Eukaryota</taxon>
        <taxon>Metazoa</taxon>
        <taxon>Ecdysozoa</taxon>
        <taxon>Arthropoda</taxon>
        <taxon>Chelicerata</taxon>
        <taxon>Arachnida</taxon>
        <taxon>Araneae</taxon>
        <taxon>Araneomorphae</taxon>
        <taxon>Entelegynae</taxon>
        <taxon>Araneoidea</taxon>
        <taxon>Araneidae</taxon>
        <taxon>Caerostris</taxon>
    </lineage>
</organism>
<gene>
    <name evidence="1" type="ORF">CEXT_768731</name>
</gene>
<protein>
    <submittedName>
        <fullName evidence="1">Uncharacterized protein</fullName>
    </submittedName>
</protein>
<dbReference type="EMBL" id="BPLR01005405">
    <property type="protein sequence ID" value="GIY02068.1"/>
    <property type="molecule type" value="Genomic_DNA"/>
</dbReference>
<evidence type="ECO:0000313" key="2">
    <source>
        <dbReference type="Proteomes" id="UP001054945"/>
    </source>
</evidence>
<dbReference type="AlphaFoldDB" id="A0AAV4PXD8"/>
<dbReference type="Proteomes" id="UP001054945">
    <property type="component" value="Unassembled WGS sequence"/>
</dbReference>
<accession>A0AAV4PXD8</accession>
<evidence type="ECO:0000313" key="1">
    <source>
        <dbReference type="EMBL" id="GIY02068.1"/>
    </source>
</evidence>
<sequence length="116" mass="12963">MPSTERVEASIEKLRRRSLPSIASRTAAGLAPRLKSEEGFIYHCVLWRINDLASKDQEKEDCNCQRMPLTESVEASIEKLRRCSLPVSLARTAVGLAPRLKSEEGVHLSLCVVEDK</sequence>
<comment type="caution">
    <text evidence="1">The sequence shown here is derived from an EMBL/GenBank/DDBJ whole genome shotgun (WGS) entry which is preliminary data.</text>
</comment>